<evidence type="ECO:0000313" key="2">
    <source>
        <dbReference type="EMBL" id="QEG09100.1"/>
    </source>
</evidence>
<dbReference type="EMBL" id="MK813943">
    <property type="protein sequence ID" value="QEG09100.1"/>
    <property type="molecule type" value="Genomic_DNA"/>
</dbReference>
<keyword evidence="1" id="KW-0812">Transmembrane</keyword>
<proteinExistence type="predicted"/>
<organism evidence="2 3">
    <name type="scientific">Aeromonas phage 4_4572</name>
    <dbReference type="NCBI Taxonomy" id="2588517"/>
    <lineage>
        <taxon>Viruses</taxon>
        <taxon>Duplodnaviria</taxon>
        <taxon>Heunggongvirae</taxon>
        <taxon>Uroviricota</taxon>
        <taxon>Caudoviricetes</taxon>
        <taxon>Grimontviridae</taxon>
        <taxon>Lahexavirus</taxon>
        <taxon>Lahexavirus lv44572</taxon>
    </lineage>
</organism>
<evidence type="ECO:0000256" key="1">
    <source>
        <dbReference type="SAM" id="Phobius"/>
    </source>
</evidence>
<dbReference type="GeneID" id="55617513"/>
<feature type="transmembrane region" description="Helical" evidence="1">
    <location>
        <begin position="6"/>
        <end position="23"/>
    </location>
</feature>
<protein>
    <submittedName>
        <fullName evidence="2">Uncharacterized protein</fullName>
    </submittedName>
</protein>
<reference evidence="2 3" key="1">
    <citation type="submission" date="2019-04" db="EMBL/GenBank/DDBJ databases">
        <title>Nine Novel Phages from a Plateau Lake in Southwest China Provide Insights into Aeromonas Phage Diversity.</title>
        <authorList>
            <person name="Xiao W."/>
            <person name="Bai M."/>
            <person name="Wang Y."/>
            <person name="Cui X."/>
        </authorList>
    </citation>
    <scope>NUCLEOTIDE SEQUENCE [LARGE SCALE GENOMIC DNA]</scope>
</reference>
<name>A0A5B9NAN1_9CAUD</name>
<evidence type="ECO:0000313" key="3">
    <source>
        <dbReference type="Proteomes" id="UP000323023"/>
    </source>
</evidence>
<sequence>MGWLFVFLVAIIVICYRFMLYVLKESEKYDE</sequence>
<dbReference type="RefSeq" id="YP_009847122.1">
    <property type="nucleotide sequence ID" value="NC_048773.1"/>
</dbReference>
<gene>
    <name evidence="2" type="primary">44572_102</name>
</gene>
<keyword evidence="1" id="KW-0472">Membrane</keyword>
<dbReference type="KEGG" id="vg:55617513"/>
<keyword evidence="3" id="KW-1185">Reference proteome</keyword>
<keyword evidence="1" id="KW-1133">Transmembrane helix</keyword>
<dbReference type="Proteomes" id="UP000323023">
    <property type="component" value="Segment"/>
</dbReference>
<accession>A0A5B9NAN1</accession>